<reference evidence="2 3" key="1">
    <citation type="journal article" date="2013" name="Genome Announc.">
        <title>Draft Genome Sequence of the Cellulolytic Bacterium Clostridium papyrosolvens C7 (ATCC 700395).</title>
        <authorList>
            <person name="Zepeda V."/>
            <person name="Dassa B."/>
            <person name="Borovok I."/>
            <person name="Lamed R."/>
            <person name="Bayer E.A."/>
            <person name="Cate J.H."/>
        </authorList>
    </citation>
    <scope>NUCLEOTIDE SEQUENCE [LARGE SCALE GENOMIC DNA]</scope>
    <source>
        <strain evidence="2 3">C7</strain>
    </source>
</reference>
<protein>
    <recommendedName>
        <fullName evidence="1">CARDB domain-containing protein</fullName>
    </recommendedName>
</protein>
<sequence>MTALNGYGEVPAYSTVYHENGKLSYSFNASGTYTITFQIDPDNKLNESDTGNNTASTTITILPADLVPTMITTTQVTYVNVGKPVTFTCGIRNHGGVGTSAFNVK</sequence>
<evidence type="ECO:0000313" key="2">
    <source>
        <dbReference type="EMBL" id="EPR09975.1"/>
    </source>
</evidence>
<dbReference type="InterPro" id="IPR013783">
    <property type="entry name" value="Ig-like_fold"/>
</dbReference>
<comment type="caution">
    <text evidence="2">The sequence shown here is derived from an EMBL/GenBank/DDBJ whole genome shotgun (WGS) entry which is preliminary data.</text>
</comment>
<feature type="domain" description="CARDB" evidence="1">
    <location>
        <begin position="21"/>
        <end position="56"/>
    </location>
</feature>
<dbReference type="RefSeq" id="WP_020816530.1">
    <property type="nucleotide sequence ID" value="NZ_ATAY01000082.1"/>
</dbReference>
<name>U4QYR8_9FIRM</name>
<gene>
    <name evidence="2" type="ORF">L323_15495</name>
</gene>
<dbReference type="PATRIC" id="fig|1330534.3.peg.3069"/>
<dbReference type="EMBL" id="ATAY01000082">
    <property type="protein sequence ID" value="EPR09975.1"/>
    <property type="molecule type" value="Genomic_DNA"/>
</dbReference>
<dbReference type="Proteomes" id="UP000016860">
    <property type="component" value="Unassembled WGS sequence"/>
</dbReference>
<dbReference type="InterPro" id="IPR011635">
    <property type="entry name" value="CARDB"/>
</dbReference>
<dbReference type="Gene3D" id="2.60.40.10">
    <property type="entry name" value="Immunoglobulins"/>
    <property type="match status" value="1"/>
</dbReference>
<evidence type="ECO:0000313" key="3">
    <source>
        <dbReference type="Proteomes" id="UP000016860"/>
    </source>
</evidence>
<dbReference type="Pfam" id="PF07705">
    <property type="entry name" value="CARDB"/>
    <property type="match status" value="1"/>
</dbReference>
<evidence type="ECO:0000259" key="1">
    <source>
        <dbReference type="Pfam" id="PF07705"/>
    </source>
</evidence>
<proteinExistence type="predicted"/>
<organism evidence="2 3">
    <name type="scientific">Ruminiclostridium papyrosolvens C7</name>
    <dbReference type="NCBI Taxonomy" id="1330534"/>
    <lineage>
        <taxon>Bacteria</taxon>
        <taxon>Bacillati</taxon>
        <taxon>Bacillota</taxon>
        <taxon>Clostridia</taxon>
        <taxon>Eubacteriales</taxon>
        <taxon>Oscillospiraceae</taxon>
        <taxon>Ruminiclostridium</taxon>
    </lineage>
</organism>
<dbReference type="AlphaFoldDB" id="U4QYR8"/>
<accession>U4QYR8</accession>
<dbReference type="STRING" id="1330534.L323_15495"/>